<keyword evidence="8" id="KW-1185">Reference proteome</keyword>
<dbReference type="CDD" id="cd14014">
    <property type="entry name" value="STKc_PknB_like"/>
    <property type="match status" value="1"/>
</dbReference>
<evidence type="ECO:0000313" key="8">
    <source>
        <dbReference type="Proteomes" id="UP000661077"/>
    </source>
</evidence>
<accession>A0ABS1WU69</accession>
<evidence type="ECO:0000256" key="1">
    <source>
        <dbReference type="ARBA" id="ARBA00022741"/>
    </source>
</evidence>
<reference evidence="7 8" key="1">
    <citation type="journal article" date="2021" name="Int. J. Syst. Evol. Microbiol.">
        <title>Steroidobacter gossypii sp. nov., isolated from soil of cotton cropping field.</title>
        <authorList>
            <person name="Huang R."/>
            <person name="Yang S."/>
            <person name="Zhen C."/>
            <person name="Liu W."/>
        </authorList>
    </citation>
    <scope>NUCLEOTIDE SEQUENCE [LARGE SCALE GENOMIC DNA]</scope>
    <source>
        <strain evidence="7 8">S1-65</strain>
    </source>
</reference>
<evidence type="ECO:0000256" key="2">
    <source>
        <dbReference type="ARBA" id="ARBA00022840"/>
    </source>
</evidence>
<dbReference type="Gene3D" id="1.10.510.10">
    <property type="entry name" value="Transferase(Phosphotransferase) domain 1"/>
    <property type="match status" value="1"/>
</dbReference>
<keyword evidence="7" id="KW-0418">Kinase</keyword>
<feature type="binding site" evidence="3">
    <location>
        <position position="41"/>
    </location>
    <ligand>
        <name>ATP</name>
        <dbReference type="ChEBI" id="CHEBI:30616"/>
    </ligand>
</feature>
<evidence type="ECO:0000313" key="7">
    <source>
        <dbReference type="EMBL" id="MBM0104524.1"/>
    </source>
</evidence>
<dbReference type="Proteomes" id="UP000661077">
    <property type="component" value="Unassembled WGS sequence"/>
</dbReference>
<proteinExistence type="predicted"/>
<organism evidence="7 8">
    <name type="scientific">Steroidobacter gossypii</name>
    <dbReference type="NCBI Taxonomy" id="2805490"/>
    <lineage>
        <taxon>Bacteria</taxon>
        <taxon>Pseudomonadati</taxon>
        <taxon>Pseudomonadota</taxon>
        <taxon>Gammaproteobacteria</taxon>
        <taxon>Steroidobacterales</taxon>
        <taxon>Steroidobacteraceae</taxon>
        <taxon>Steroidobacter</taxon>
    </lineage>
</organism>
<feature type="domain" description="Protein kinase" evidence="6">
    <location>
        <begin position="12"/>
        <end position="249"/>
    </location>
</feature>
<dbReference type="InterPro" id="IPR011990">
    <property type="entry name" value="TPR-like_helical_dom_sf"/>
</dbReference>
<dbReference type="InterPro" id="IPR000719">
    <property type="entry name" value="Prot_kinase_dom"/>
</dbReference>
<dbReference type="RefSeq" id="WP_203166464.1">
    <property type="nucleotide sequence ID" value="NZ_JAEVLS010000001.1"/>
</dbReference>
<sequence>MLERGQELSANLVLVRRLGAGSSGEVWLVEDRERGGLRAVKILSATLAQDVATCAALRDEYARVAALGHPNVLRIDGLYRSARHAWIAMDYAAGGDLTQLRGRACGEILRVAIPVASALAAAHAAGLVHRDVKPANVLLSAEGVPLLADFGGHTTGSPFSASPQQLAGAPASIADDMYGFGALLYELLSGYPPFYPDAAAARDVEQEPAPPPAHVPATMAQMLAKLLARRAEDRPADMRSVERELRAALASLPPPAMMSSMNEPVADKPASVRIEPPGLRPPPGQGEPLRSEWQRNTGPRVTEEELRRQGFRRGLGASLVALGIAAVAIVFFVLPKWVARDQPVAKQPAAAVVAPKAEEKAAAEKKEIDFAALAKAKQAAEEVRAIIDERLQKLNERAASEWGGEEYTRINSLLAAADTDFTAREYTLAEEKLNEIVPLLDVVEERAPQVLAEQLKEGAKALQEGRSEDAKAAFTLALKIEPNNQVASRGLKRSGTLDQVLALLTTAERQEKEGNATEAADNFRKALSLDAEATRATEGLARISSRQAADAFASSMARGYSALAATNYSQAREAFEAARRIRPDAPEIAQALRQIEQEQRTGVINVKLQQAQQFESQEKWAEALKEYRSVLELDSTVAAANDGVARTAPRATLNEQLELYLTQPERLFSQSVRAVAKETLARAAGIANPGPILSRQVKTLGEWLARADVPVPVALRSDNITQVTIYRVGALGAFEQRSLELVPGSYTVVGTRPGYRDVRREISVMPGAAPEPVVIRCEDKI</sequence>
<feature type="region of interest" description="Disordered" evidence="4">
    <location>
        <begin position="275"/>
        <end position="305"/>
    </location>
</feature>
<dbReference type="InterPro" id="IPR017441">
    <property type="entry name" value="Protein_kinase_ATP_BS"/>
</dbReference>
<protein>
    <submittedName>
        <fullName evidence="7">Protein kinase</fullName>
    </submittedName>
</protein>
<dbReference type="PANTHER" id="PTHR24361">
    <property type="entry name" value="MITOGEN-ACTIVATED KINASE KINASE KINASE"/>
    <property type="match status" value="1"/>
</dbReference>
<dbReference type="InterPro" id="IPR019734">
    <property type="entry name" value="TPR_rpt"/>
</dbReference>
<gene>
    <name evidence="7" type="ORF">JM946_07185</name>
</gene>
<dbReference type="Gene3D" id="3.30.200.20">
    <property type="entry name" value="Phosphorylase Kinase, domain 1"/>
    <property type="match status" value="1"/>
</dbReference>
<dbReference type="Pfam" id="PF00069">
    <property type="entry name" value="Pkinase"/>
    <property type="match status" value="1"/>
</dbReference>
<evidence type="ECO:0000259" key="6">
    <source>
        <dbReference type="PROSITE" id="PS50011"/>
    </source>
</evidence>
<dbReference type="PROSITE" id="PS50011">
    <property type="entry name" value="PROTEIN_KINASE_DOM"/>
    <property type="match status" value="1"/>
</dbReference>
<keyword evidence="1 3" id="KW-0547">Nucleotide-binding</keyword>
<keyword evidence="5" id="KW-1133">Transmembrane helix</keyword>
<dbReference type="SUPFAM" id="SSF48452">
    <property type="entry name" value="TPR-like"/>
    <property type="match status" value="1"/>
</dbReference>
<dbReference type="Gene3D" id="1.25.40.10">
    <property type="entry name" value="Tetratricopeptide repeat domain"/>
    <property type="match status" value="1"/>
</dbReference>
<dbReference type="SMART" id="SM00220">
    <property type="entry name" value="S_TKc"/>
    <property type="match status" value="1"/>
</dbReference>
<evidence type="ECO:0000256" key="3">
    <source>
        <dbReference type="PROSITE-ProRule" id="PRU10141"/>
    </source>
</evidence>
<dbReference type="GO" id="GO:0016301">
    <property type="term" value="F:kinase activity"/>
    <property type="evidence" value="ECO:0007669"/>
    <property type="project" value="UniProtKB-KW"/>
</dbReference>
<feature type="transmembrane region" description="Helical" evidence="5">
    <location>
        <begin position="315"/>
        <end position="334"/>
    </location>
</feature>
<name>A0ABS1WU69_9GAMM</name>
<dbReference type="PROSITE" id="PS00108">
    <property type="entry name" value="PROTEIN_KINASE_ST"/>
    <property type="match status" value="1"/>
</dbReference>
<dbReference type="SUPFAM" id="SSF56112">
    <property type="entry name" value="Protein kinase-like (PK-like)"/>
    <property type="match status" value="1"/>
</dbReference>
<keyword evidence="2 3" id="KW-0067">ATP-binding</keyword>
<dbReference type="EMBL" id="JAEVLS010000001">
    <property type="protein sequence ID" value="MBM0104524.1"/>
    <property type="molecule type" value="Genomic_DNA"/>
</dbReference>
<keyword evidence="5" id="KW-0812">Transmembrane</keyword>
<dbReference type="SMART" id="SM00028">
    <property type="entry name" value="TPR"/>
    <property type="match status" value="4"/>
</dbReference>
<evidence type="ECO:0000256" key="5">
    <source>
        <dbReference type="SAM" id="Phobius"/>
    </source>
</evidence>
<evidence type="ECO:0000256" key="4">
    <source>
        <dbReference type="SAM" id="MobiDB-lite"/>
    </source>
</evidence>
<dbReference type="InterPro" id="IPR011009">
    <property type="entry name" value="Kinase-like_dom_sf"/>
</dbReference>
<keyword evidence="7" id="KW-0808">Transferase</keyword>
<keyword evidence="5" id="KW-0472">Membrane</keyword>
<dbReference type="InterPro" id="IPR008271">
    <property type="entry name" value="Ser/Thr_kinase_AS"/>
</dbReference>
<dbReference type="InterPro" id="IPR053235">
    <property type="entry name" value="Ser_Thr_kinase"/>
</dbReference>
<comment type="caution">
    <text evidence="7">The sequence shown here is derived from an EMBL/GenBank/DDBJ whole genome shotgun (WGS) entry which is preliminary data.</text>
</comment>
<dbReference type="PROSITE" id="PS00107">
    <property type="entry name" value="PROTEIN_KINASE_ATP"/>
    <property type="match status" value="1"/>
</dbReference>